<dbReference type="SMART" id="SM00707">
    <property type="entry name" value="RPEL"/>
    <property type="match status" value="4"/>
</dbReference>
<feature type="compositionally biased region" description="Basic and acidic residues" evidence="7">
    <location>
        <begin position="249"/>
        <end position="264"/>
    </location>
</feature>
<evidence type="ECO:0000256" key="1">
    <source>
        <dbReference type="ARBA" id="ARBA00009795"/>
    </source>
</evidence>
<dbReference type="GO" id="GO:0030036">
    <property type="term" value="P:actin cytoskeleton organization"/>
    <property type="evidence" value="ECO:0007669"/>
    <property type="project" value="TreeGrafter"/>
</dbReference>
<name>A0A091PTD6_LEPDC</name>
<comment type="subunit">
    <text evidence="5">Binds PPP1CA and actin.</text>
</comment>
<feature type="compositionally biased region" description="Basic and acidic residues" evidence="7">
    <location>
        <begin position="58"/>
        <end position="82"/>
    </location>
</feature>
<feature type="repeat" description="RPEL" evidence="4">
    <location>
        <begin position="377"/>
        <end position="402"/>
    </location>
</feature>
<dbReference type="Pfam" id="PF02755">
    <property type="entry name" value="RPEL"/>
    <property type="match status" value="2"/>
</dbReference>
<keyword evidence="6" id="KW-0175">Coiled coil</keyword>
<feature type="repeat" description="RPEL" evidence="4">
    <location>
        <begin position="54"/>
        <end position="79"/>
    </location>
</feature>
<dbReference type="GO" id="GO:0003779">
    <property type="term" value="F:actin binding"/>
    <property type="evidence" value="ECO:0007669"/>
    <property type="project" value="UniProtKB-KW"/>
</dbReference>
<evidence type="ECO:0000313" key="9">
    <source>
        <dbReference type="Proteomes" id="UP000053001"/>
    </source>
</evidence>
<feature type="compositionally biased region" description="Pro residues" evidence="7">
    <location>
        <begin position="126"/>
        <end position="138"/>
    </location>
</feature>
<feature type="repeat" description="RPEL" evidence="4">
    <location>
        <begin position="301"/>
        <end position="326"/>
    </location>
</feature>
<evidence type="ECO:0000313" key="8">
    <source>
        <dbReference type="EMBL" id="KFQ10581.1"/>
    </source>
</evidence>
<evidence type="ECO:0000256" key="4">
    <source>
        <dbReference type="PROSITE-ProRule" id="PRU00401"/>
    </source>
</evidence>
<dbReference type="Gene3D" id="6.10.140.2130">
    <property type="match status" value="1"/>
</dbReference>
<gene>
    <name evidence="8" type="ORF">N330_12138</name>
</gene>
<keyword evidence="3 5" id="KW-0009">Actin-binding</keyword>
<dbReference type="PANTHER" id="PTHR12751:SF7">
    <property type="entry name" value="PHOSPHATASE AND ACTIN REGULATOR 3"/>
    <property type="match status" value="1"/>
</dbReference>
<dbReference type="Gene3D" id="6.10.140.1750">
    <property type="match status" value="1"/>
</dbReference>
<dbReference type="AlphaFoldDB" id="A0A091PTD6"/>
<evidence type="ECO:0000256" key="7">
    <source>
        <dbReference type="SAM" id="MobiDB-lite"/>
    </source>
</evidence>
<dbReference type="PANTHER" id="PTHR12751">
    <property type="entry name" value="PHOSPHATASE AND ACTIN REGULATOR PHACTR"/>
    <property type="match status" value="1"/>
</dbReference>
<dbReference type="InterPro" id="IPR004018">
    <property type="entry name" value="RPEL_repeat"/>
</dbReference>
<evidence type="ECO:0000256" key="6">
    <source>
        <dbReference type="SAM" id="Coils"/>
    </source>
</evidence>
<feature type="region of interest" description="Disordered" evidence="7">
    <location>
        <begin position="174"/>
        <end position="274"/>
    </location>
</feature>
<feature type="compositionally biased region" description="Basic and acidic residues" evidence="7">
    <location>
        <begin position="228"/>
        <end position="241"/>
    </location>
</feature>
<dbReference type="PhylomeDB" id="A0A091PTD6"/>
<keyword evidence="2 5" id="KW-0677">Repeat</keyword>
<dbReference type="GO" id="GO:0004864">
    <property type="term" value="F:protein phosphatase inhibitor activity"/>
    <property type="evidence" value="ECO:0007669"/>
    <property type="project" value="UniProtKB-UniRule"/>
</dbReference>
<comment type="similarity">
    <text evidence="1 5">Belongs to the phosphatase and actin regulator family.</text>
</comment>
<dbReference type="EMBL" id="KK678092">
    <property type="protein sequence ID" value="KFQ10581.1"/>
    <property type="molecule type" value="Genomic_DNA"/>
</dbReference>
<sequence>DEMEQSPAMRSDYLVSGIRTPPVRRNSKLATLGRIFKPWKWRKKKNEKLKQTSAVLEKKMAARQGRDELIKKGLLEMMEQAKKPSAPTEELEDASLPASEDSPQALLVSESTDSPQKETERNPAQLPSPPLLPAPPPKAISKITKSVTAMKSPPSTILKNYVIVGSSQISGQAALFHPSGQKSSDPHVRGQVTTPTGSPHLAAVHLPLPPSRVIEELHRALATKHRQDRTSSIERNKEKENSLSYSSDSENKRNSVKESDENKENMIMNSELKEDSSFYEDEEVLNDSVISGTLPRKCKKELLAVKLRNRPSKQELEDRNIFPRRTDEERQEIRQQIEMKLSKRLSQRPAVEELERRNILKQRNDQTEQEERREIKQRLTRKLNQRPTVDELRDRKILIRFSDYVEVAKAQDYDRRADKPWTRLSAADKAAIRKELNEYKSNEMEVHASSKHLTR</sequence>
<proteinExistence type="inferred from homology"/>
<protein>
    <recommendedName>
        <fullName evidence="5">Phosphatase and actin regulator</fullName>
    </recommendedName>
</protein>
<evidence type="ECO:0000256" key="3">
    <source>
        <dbReference type="ARBA" id="ARBA00023203"/>
    </source>
</evidence>
<dbReference type="PROSITE" id="PS51073">
    <property type="entry name" value="RPEL"/>
    <property type="match status" value="4"/>
</dbReference>
<dbReference type="Proteomes" id="UP000053001">
    <property type="component" value="Unassembled WGS sequence"/>
</dbReference>
<organism evidence="8 9">
    <name type="scientific">Leptosomus discolor</name>
    <name type="common">Madagascar cuckoo roller</name>
    <name type="synonym">Cuculus discolor</name>
    <dbReference type="NCBI Taxonomy" id="188344"/>
    <lineage>
        <taxon>Eukaryota</taxon>
        <taxon>Metazoa</taxon>
        <taxon>Chordata</taxon>
        <taxon>Craniata</taxon>
        <taxon>Vertebrata</taxon>
        <taxon>Euteleostomi</taxon>
        <taxon>Archelosauria</taxon>
        <taxon>Archosauria</taxon>
        <taxon>Dinosauria</taxon>
        <taxon>Saurischia</taxon>
        <taxon>Theropoda</taxon>
        <taxon>Coelurosauria</taxon>
        <taxon>Aves</taxon>
        <taxon>Neognathae</taxon>
        <taxon>Neoaves</taxon>
        <taxon>Telluraves</taxon>
        <taxon>Coraciimorphae</taxon>
        <taxon>Coraciiformes</taxon>
        <taxon>Leptosomidae</taxon>
        <taxon>Leptosomus</taxon>
    </lineage>
</organism>
<feature type="repeat" description="RPEL" evidence="4">
    <location>
        <begin position="339"/>
        <end position="364"/>
    </location>
</feature>
<feature type="region of interest" description="Disordered" evidence="7">
    <location>
        <begin position="58"/>
        <end position="155"/>
    </location>
</feature>
<feature type="non-terminal residue" evidence="8">
    <location>
        <position position="455"/>
    </location>
</feature>
<accession>A0A091PTD6</accession>
<feature type="non-terminal residue" evidence="8">
    <location>
        <position position="1"/>
    </location>
</feature>
<evidence type="ECO:0000256" key="5">
    <source>
        <dbReference type="RuleBase" id="RU301113"/>
    </source>
</evidence>
<feature type="coiled-coil region" evidence="6">
    <location>
        <begin position="350"/>
        <end position="377"/>
    </location>
</feature>
<reference evidence="8 9" key="1">
    <citation type="submission" date="2014-04" db="EMBL/GenBank/DDBJ databases">
        <title>Genome evolution of avian class.</title>
        <authorList>
            <person name="Zhang G."/>
            <person name="Li C."/>
        </authorList>
    </citation>
    <scope>NUCLEOTIDE SEQUENCE [LARGE SCALE GENOMIC DNA]</scope>
    <source>
        <strain evidence="8">BGI_N330</strain>
    </source>
</reference>
<keyword evidence="9" id="KW-1185">Reference proteome</keyword>
<evidence type="ECO:0000256" key="2">
    <source>
        <dbReference type="ARBA" id="ARBA00022737"/>
    </source>
</evidence>